<dbReference type="SUPFAM" id="SSF69572">
    <property type="entry name" value="Activating enzymes of the ubiquitin-like proteins"/>
    <property type="match status" value="1"/>
</dbReference>
<reference evidence="2 3" key="1">
    <citation type="journal article" date="2019" name="Int. J. Syst. Evol. Microbiol.">
        <title>The Global Catalogue of Microorganisms (GCM) 10K type strain sequencing project: providing services to taxonomists for standard genome sequencing and annotation.</title>
        <authorList>
            <consortium name="The Broad Institute Genomics Platform"/>
            <consortium name="The Broad Institute Genome Sequencing Center for Infectious Disease"/>
            <person name="Wu L."/>
            <person name="Ma J."/>
        </authorList>
    </citation>
    <scope>NUCLEOTIDE SEQUENCE [LARGE SCALE GENOMIC DNA]</scope>
    <source>
        <strain evidence="2 3">JCM 13476</strain>
    </source>
</reference>
<dbReference type="RefSeq" id="WP_208380540.1">
    <property type="nucleotide sequence ID" value="NZ_BAAAEJ010000003.1"/>
</dbReference>
<dbReference type="CDD" id="cd00757">
    <property type="entry name" value="ThiF_MoeB_HesA_family"/>
    <property type="match status" value="1"/>
</dbReference>
<evidence type="ECO:0000313" key="3">
    <source>
        <dbReference type="Proteomes" id="UP001500791"/>
    </source>
</evidence>
<comment type="caution">
    <text evidence="2">The sequence shown here is derived from an EMBL/GenBank/DDBJ whole genome shotgun (WGS) entry which is preliminary data.</text>
</comment>
<dbReference type="PANTHER" id="PTHR10953">
    <property type="entry name" value="UBIQUITIN-ACTIVATING ENZYME E1"/>
    <property type="match status" value="1"/>
</dbReference>
<dbReference type="Proteomes" id="UP001500791">
    <property type="component" value="Unassembled WGS sequence"/>
</dbReference>
<name>A0ABN0Y1L2_9CAUL</name>
<feature type="domain" description="THIF-type NAD/FAD binding fold" evidence="1">
    <location>
        <begin position="16"/>
        <end position="247"/>
    </location>
</feature>
<gene>
    <name evidence="2" type="ORF">GCM10009093_03890</name>
</gene>
<dbReference type="InterPro" id="IPR000594">
    <property type="entry name" value="ThiF_NAD_FAD-bd"/>
</dbReference>
<organism evidence="2 3">
    <name type="scientific">Brevundimonas terrae</name>
    <dbReference type="NCBI Taxonomy" id="363631"/>
    <lineage>
        <taxon>Bacteria</taxon>
        <taxon>Pseudomonadati</taxon>
        <taxon>Pseudomonadota</taxon>
        <taxon>Alphaproteobacteria</taxon>
        <taxon>Caulobacterales</taxon>
        <taxon>Caulobacteraceae</taxon>
        <taxon>Brevundimonas</taxon>
    </lineage>
</organism>
<dbReference type="NCBIfam" id="NF004281">
    <property type="entry name" value="PRK05690.1"/>
    <property type="match status" value="1"/>
</dbReference>
<dbReference type="EMBL" id="BAAAEJ010000003">
    <property type="protein sequence ID" value="GAA0380109.1"/>
    <property type="molecule type" value="Genomic_DNA"/>
</dbReference>
<evidence type="ECO:0000313" key="2">
    <source>
        <dbReference type="EMBL" id="GAA0380109.1"/>
    </source>
</evidence>
<dbReference type="InterPro" id="IPR035985">
    <property type="entry name" value="Ubiquitin-activating_enz"/>
</dbReference>
<sequence>MNQTPIRFSDDEVERYARHLILSEVGGPGQQALKKARVLVVGMGGIGNPAALYLAAAGVGHLGLIDDDVVSLSNLQRQVIFGADDIGKPKVAVAKTRLNALNPHTSIEVFNQRITPDNARELIGQYDVVLDGTDDFDTRFCVNAACVQEGKPLVSGALGRWTGQVGVFTGQPCYQCLVPEVPPEAETCARVGIIGALAGVIGTMTALETLKIITGAGQPLISRLLIYDGLSAATRVVKLAADPECPVCSR</sequence>
<keyword evidence="3" id="KW-1185">Reference proteome</keyword>
<protein>
    <submittedName>
        <fullName evidence="2">HesA/MoeB/ThiF family protein</fullName>
    </submittedName>
</protein>
<dbReference type="Pfam" id="PF00899">
    <property type="entry name" value="ThiF"/>
    <property type="match status" value="1"/>
</dbReference>
<dbReference type="InterPro" id="IPR045886">
    <property type="entry name" value="ThiF/MoeB/HesA"/>
</dbReference>
<dbReference type="Gene3D" id="3.40.50.720">
    <property type="entry name" value="NAD(P)-binding Rossmann-like Domain"/>
    <property type="match status" value="1"/>
</dbReference>
<dbReference type="PANTHER" id="PTHR10953:SF102">
    <property type="entry name" value="ADENYLYLTRANSFERASE AND SULFURTRANSFERASE MOCS3"/>
    <property type="match status" value="1"/>
</dbReference>
<evidence type="ECO:0000259" key="1">
    <source>
        <dbReference type="Pfam" id="PF00899"/>
    </source>
</evidence>
<proteinExistence type="predicted"/>
<accession>A0ABN0Y1L2</accession>